<dbReference type="GO" id="GO:0042273">
    <property type="term" value="P:ribosomal large subunit biogenesis"/>
    <property type="evidence" value="ECO:0007669"/>
    <property type="project" value="InterPro"/>
</dbReference>
<dbReference type="EMBL" id="CAJJDN010000022">
    <property type="protein sequence ID" value="CAD8067138.1"/>
    <property type="molecule type" value="Genomic_DNA"/>
</dbReference>
<evidence type="ECO:0000313" key="2">
    <source>
        <dbReference type="EMBL" id="CAD8067138.1"/>
    </source>
</evidence>
<feature type="coiled-coil region" evidence="1">
    <location>
        <begin position="354"/>
        <end position="384"/>
    </location>
</feature>
<sequence>MQIITGDETGLLKLIDLEKKDVIKKYGEQGKEFKVIQILTLQISDISFFLVLREQSLVLLDNELNEITQINIDSSPLKGFCDSNHDIYIIYGNRKINHIKYDQDQNIFLQQKTLNSNDFLPLNNCKDKYVTSAAISSDYSLLLITYFGAPPSIFNLKLKQLQWQSRNVKNDELDLQVKMHDYDGLFLDDYSVGVITTHKTLRIYNILQQKSQPIAEHSLKHSKTKVTLIRAYNQKYYMINERGEILIYQNDFKFERMIKGTFGAVRDVTFNKDYIYTVSIDRFLRVYHTENVRIPLAINLSQRLTAVNFYCSEYKEIEIEKQQEKIWTIQNGREAKARFAGMRRHTIKLSYLDKMFENHKLNKLKKEQQKLKQEQQSIEIKQEYDEVDYQSKFKTIENKKIKKQKQKQKILGLKKSKLLVNKPNRKIK</sequence>
<reference evidence="2" key="1">
    <citation type="submission" date="2021-01" db="EMBL/GenBank/DDBJ databases">
        <authorList>
            <consortium name="Genoscope - CEA"/>
            <person name="William W."/>
        </authorList>
    </citation>
    <scope>NUCLEOTIDE SEQUENCE</scope>
</reference>
<dbReference type="AlphaFoldDB" id="A0A8S1LG85"/>
<evidence type="ECO:0000256" key="1">
    <source>
        <dbReference type="SAM" id="Coils"/>
    </source>
</evidence>
<dbReference type="PANTHER" id="PTHR16038">
    <property type="entry name" value="NOP SEVEN ASSOCIATED PROTEIN 1"/>
    <property type="match status" value="1"/>
</dbReference>
<protein>
    <submittedName>
        <fullName evidence="2">Uncharacterized protein</fullName>
    </submittedName>
</protein>
<organism evidence="2 3">
    <name type="scientific">Paramecium sonneborni</name>
    <dbReference type="NCBI Taxonomy" id="65129"/>
    <lineage>
        <taxon>Eukaryota</taxon>
        <taxon>Sar</taxon>
        <taxon>Alveolata</taxon>
        <taxon>Ciliophora</taxon>
        <taxon>Intramacronucleata</taxon>
        <taxon>Oligohymenophorea</taxon>
        <taxon>Peniculida</taxon>
        <taxon>Parameciidae</taxon>
        <taxon>Paramecium</taxon>
    </lineage>
</organism>
<proteinExistence type="predicted"/>
<accession>A0A8S1LG85</accession>
<evidence type="ECO:0000313" key="3">
    <source>
        <dbReference type="Proteomes" id="UP000692954"/>
    </source>
</evidence>
<dbReference type="GO" id="GO:0005730">
    <property type="term" value="C:nucleolus"/>
    <property type="evidence" value="ECO:0007669"/>
    <property type="project" value="InterPro"/>
</dbReference>
<keyword evidence="1" id="KW-0175">Coiled coil</keyword>
<gene>
    <name evidence="2" type="ORF">PSON_ATCC_30995.1.T0220295</name>
</gene>
<name>A0A8S1LG85_9CILI</name>
<dbReference type="InterPro" id="IPR037379">
    <property type="entry name" value="WDR74/Nsa1"/>
</dbReference>
<dbReference type="GO" id="GO:0030687">
    <property type="term" value="C:preribosome, large subunit precursor"/>
    <property type="evidence" value="ECO:0007669"/>
    <property type="project" value="TreeGrafter"/>
</dbReference>
<dbReference type="OrthoDB" id="18388at2759"/>
<dbReference type="Proteomes" id="UP000692954">
    <property type="component" value="Unassembled WGS sequence"/>
</dbReference>
<comment type="caution">
    <text evidence="2">The sequence shown here is derived from an EMBL/GenBank/DDBJ whole genome shotgun (WGS) entry which is preliminary data.</text>
</comment>
<dbReference type="PANTHER" id="PTHR16038:SF4">
    <property type="entry name" value="WD REPEAT-CONTAINING PROTEIN 74"/>
    <property type="match status" value="1"/>
</dbReference>
<keyword evidence="3" id="KW-1185">Reference proteome</keyword>